<dbReference type="PANTHER" id="PTHR21666:SF289">
    <property type="entry name" value="L-ALA--D-GLU ENDOPEPTIDASE"/>
    <property type="match status" value="1"/>
</dbReference>
<proteinExistence type="predicted"/>
<keyword evidence="5" id="KW-1185">Reference proteome</keyword>
<dbReference type="InterPro" id="IPR011055">
    <property type="entry name" value="Dup_hybrid_motif"/>
</dbReference>
<keyword evidence="1" id="KW-0732">Signal</keyword>
<gene>
    <name evidence="4" type="ORF">FNB79_03695</name>
</gene>
<dbReference type="Pfam" id="PF01551">
    <property type="entry name" value="Peptidase_M23"/>
    <property type="match status" value="1"/>
</dbReference>
<evidence type="ECO:0000259" key="3">
    <source>
        <dbReference type="Pfam" id="PF01551"/>
    </source>
</evidence>
<dbReference type="EMBL" id="CP041637">
    <property type="protein sequence ID" value="QDO93115.1"/>
    <property type="molecule type" value="Genomic_DNA"/>
</dbReference>
<dbReference type="CDD" id="cd12797">
    <property type="entry name" value="M23_peptidase"/>
    <property type="match status" value="1"/>
</dbReference>
<dbReference type="Gene3D" id="6.10.250.3150">
    <property type="match status" value="1"/>
</dbReference>
<evidence type="ECO:0000256" key="1">
    <source>
        <dbReference type="ARBA" id="ARBA00022729"/>
    </source>
</evidence>
<reference evidence="4 5" key="1">
    <citation type="submission" date="2019-07" db="EMBL/GenBank/DDBJ databases">
        <title>Genome sequencing for Formosa sp. PS13.</title>
        <authorList>
            <person name="Park S.-J."/>
        </authorList>
    </citation>
    <scope>NUCLEOTIDE SEQUENCE [LARGE SCALE GENOMIC DNA]</scope>
    <source>
        <strain evidence="4 5">PS13</strain>
    </source>
</reference>
<organism evidence="4 5">
    <name type="scientific">Formosa sediminum</name>
    <dbReference type="NCBI Taxonomy" id="2594004"/>
    <lineage>
        <taxon>Bacteria</taxon>
        <taxon>Pseudomonadati</taxon>
        <taxon>Bacteroidota</taxon>
        <taxon>Flavobacteriia</taxon>
        <taxon>Flavobacteriales</taxon>
        <taxon>Flavobacteriaceae</taxon>
        <taxon>Formosa</taxon>
    </lineage>
</organism>
<dbReference type="PANTHER" id="PTHR21666">
    <property type="entry name" value="PEPTIDASE-RELATED"/>
    <property type="match status" value="1"/>
</dbReference>
<feature type="coiled-coil region" evidence="2">
    <location>
        <begin position="171"/>
        <end position="244"/>
    </location>
</feature>
<dbReference type="Gene3D" id="2.70.70.10">
    <property type="entry name" value="Glucose Permease (Domain IIA)"/>
    <property type="match status" value="1"/>
</dbReference>
<evidence type="ECO:0000256" key="2">
    <source>
        <dbReference type="SAM" id="Coils"/>
    </source>
</evidence>
<dbReference type="KEGG" id="fop:FNB79_03695"/>
<keyword evidence="2" id="KW-0175">Coiled coil</keyword>
<evidence type="ECO:0000313" key="5">
    <source>
        <dbReference type="Proteomes" id="UP000319209"/>
    </source>
</evidence>
<protein>
    <submittedName>
        <fullName evidence="4">Peptidoglycan DD-metalloendopeptidase family protein</fullName>
    </submittedName>
</protein>
<sequence>MIKTLFSYKLIIVFFCLISSVSVFSQSKKQQELENRRQELRKEIEQINSMLFKNKSKAKSQLSLIEDLNHKINVRSNLIKVTNQQANLLTREIGVNQREITQLREDLEVLKKDYAEMIVHSYKSRSEQSRVMFLLSSTNFQQAYKRLQYITQYTNYQKEQAANIKHKTEALKIANTNLIKQKADKQELIKENSIAQAQLELERKEQRALMASIQKDLNSYASQIRQKQEEADRIDREIEKLIREAIVKSNKKAGKSTETRGFALTPEAKNLAANFVSNKGKLPWPVQKGVVTLRYGDQPHPIVKTATIHSNGVRIATSPGAEVRSVFNGEVYAIIVQKKGNPTVLVQHGNYFTAYKNLSKVYVKKGDKVTTNQVIGQVFTNSSSGDTTLSFSIFKESATQDPSVWLYKM</sequence>
<dbReference type="InterPro" id="IPR050570">
    <property type="entry name" value="Cell_wall_metabolism_enzyme"/>
</dbReference>
<evidence type="ECO:0000313" key="4">
    <source>
        <dbReference type="EMBL" id="QDO93115.1"/>
    </source>
</evidence>
<name>A0A516GNM8_9FLAO</name>
<dbReference type="GO" id="GO:0004222">
    <property type="term" value="F:metalloendopeptidase activity"/>
    <property type="evidence" value="ECO:0007669"/>
    <property type="project" value="TreeGrafter"/>
</dbReference>
<feature type="coiled-coil region" evidence="2">
    <location>
        <begin position="23"/>
        <end position="50"/>
    </location>
</feature>
<dbReference type="OrthoDB" id="9815884at2"/>
<dbReference type="Proteomes" id="UP000319209">
    <property type="component" value="Chromosome"/>
</dbReference>
<dbReference type="InterPro" id="IPR016047">
    <property type="entry name" value="M23ase_b-sheet_dom"/>
</dbReference>
<accession>A0A516GNM8</accession>
<dbReference type="SUPFAM" id="SSF51261">
    <property type="entry name" value="Duplicated hybrid motif"/>
    <property type="match status" value="1"/>
</dbReference>
<dbReference type="AlphaFoldDB" id="A0A516GNM8"/>
<feature type="domain" description="M23ase beta-sheet core" evidence="3">
    <location>
        <begin position="310"/>
        <end position="402"/>
    </location>
</feature>